<sequence length="251" mass="27368">MTARQKSNILSDDASIVAPGVDIRRIVTRTSTTRLDGIAVDSNWPRGIVLGSDDGNTNELKQSYYYAEYTGRVSRGSAQIAIVNALSAPAMQYLDSVVQQSSVEGDGDHIYFYALDKLMAAAKRHSSDMAANNYMAHSGSDGSTMSTRVTAAGYKWNRVAENVAAGQANVAAVMVSWMKSTGHRANILGDYTQIGFSYAYSSSSTYKHYWTQDFAKSTTEQCNYEDAEYIDTPSLNATTELTNNSTIVFSD</sequence>
<dbReference type="Gene3D" id="3.40.33.10">
    <property type="entry name" value="CAP"/>
    <property type="match status" value="1"/>
</dbReference>
<dbReference type="AlphaFoldDB" id="H3HDK7"/>
<evidence type="ECO:0000313" key="3">
    <source>
        <dbReference type="Proteomes" id="UP000005238"/>
    </source>
</evidence>
<dbReference type="VEuPathDB" id="FungiDB:KRP23_13110"/>
<dbReference type="EMBL" id="DS566064">
    <property type="status" value="NOT_ANNOTATED_CDS"/>
    <property type="molecule type" value="Genomic_DNA"/>
</dbReference>
<dbReference type="InterPro" id="IPR014044">
    <property type="entry name" value="CAP_dom"/>
</dbReference>
<proteinExistence type="predicted"/>
<dbReference type="VEuPathDB" id="FungiDB:KRP22_4108"/>
<dbReference type="CDD" id="cd05379">
    <property type="entry name" value="CAP_bacterial"/>
    <property type="match status" value="1"/>
</dbReference>
<dbReference type="VEuPathDB" id="FungiDB:KRP23_13088"/>
<dbReference type="STRING" id="164328.H3HDK7"/>
<keyword evidence="3" id="KW-1185">Reference proteome</keyword>
<protein>
    <recommendedName>
        <fullName evidence="1">SCP domain-containing protein</fullName>
    </recommendedName>
</protein>
<organism evidence="2 3">
    <name type="scientific">Phytophthora ramorum</name>
    <name type="common">Sudden oak death agent</name>
    <dbReference type="NCBI Taxonomy" id="164328"/>
    <lineage>
        <taxon>Eukaryota</taxon>
        <taxon>Sar</taxon>
        <taxon>Stramenopiles</taxon>
        <taxon>Oomycota</taxon>
        <taxon>Peronosporomycetes</taxon>
        <taxon>Peronosporales</taxon>
        <taxon>Peronosporaceae</taxon>
        <taxon>Phytophthora</taxon>
    </lineage>
</organism>
<dbReference type="InterPro" id="IPR035940">
    <property type="entry name" value="CAP_sf"/>
</dbReference>
<dbReference type="Pfam" id="PF00188">
    <property type="entry name" value="CAP"/>
    <property type="match status" value="1"/>
</dbReference>
<dbReference type="PANTHER" id="PTHR31157:SF1">
    <property type="entry name" value="SCP DOMAIN-CONTAINING PROTEIN"/>
    <property type="match status" value="1"/>
</dbReference>
<dbReference type="PANTHER" id="PTHR31157">
    <property type="entry name" value="SCP DOMAIN-CONTAINING PROTEIN"/>
    <property type="match status" value="1"/>
</dbReference>
<dbReference type="InParanoid" id="H3HDK7"/>
<name>H3HDK7_PHYRM</name>
<reference evidence="2" key="2">
    <citation type="submission" date="2015-06" db="UniProtKB">
        <authorList>
            <consortium name="EnsemblProtists"/>
        </authorList>
    </citation>
    <scope>IDENTIFICATION</scope>
    <source>
        <strain evidence="2">Pr102</strain>
    </source>
</reference>
<reference evidence="3" key="1">
    <citation type="journal article" date="2006" name="Science">
        <title>Phytophthora genome sequences uncover evolutionary origins and mechanisms of pathogenesis.</title>
        <authorList>
            <person name="Tyler B.M."/>
            <person name="Tripathy S."/>
            <person name="Zhang X."/>
            <person name="Dehal P."/>
            <person name="Jiang R.H."/>
            <person name="Aerts A."/>
            <person name="Arredondo F.D."/>
            <person name="Baxter L."/>
            <person name="Bensasson D."/>
            <person name="Beynon J.L."/>
            <person name="Chapman J."/>
            <person name="Damasceno C.M."/>
            <person name="Dorrance A.E."/>
            <person name="Dou D."/>
            <person name="Dickerman A.W."/>
            <person name="Dubchak I.L."/>
            <person name="Garbelotto M."/>
            <person name="Gijzen M."/>
            <person name="Gordon S.G."/>
            <person name="Govers F."/>
            <person name="Grunwald N.J."/>
            <person name="Huang W."/>
            <person name="Ivors K.L."/>
            <person name="Jones R.W."/>
            <person name="Kamoun S."/>
            <person name="Krampis K."/>
            <person name="Lamour K.H."/>
            <person name="Lee M.K."/>
            <person name="McDonald W.H."/>
            <person name="Medina M."/>
            <person name="Meijer H.J."/>
            <person name="Nordberg E.K."/>
            <person name="Maclean D.J."/>
            <person name="Ospina-Giraldo M.D."/>
            <person name="Morris P.F."/>
            <person name="Phuntumart V."/>
            <person name="Putnam N.H."/>
            <person name="Rash S."/>
            <person name="Rose J.K."/>
            <person name="Sakihama Y."/>
            <person name="Salamov A.A."/>
            <person name="Savidor A."/>
            <person name="Scheuring C.F."/>
            <person name="Smith B.M."/>
            <person name="Sobral B.W."/>
            <person name="Terry A."/>
            <person name="Torto-Alalibo T.A."/>
            <person name="Win J."/>
            <person name="Xu Z."/>
            <person name="Zhang H."/>
            <person name="Grigoriev I.V."/>
            <person name="Rokhsar D.S."/>
            <person name="Boore J.L."/>
        </authorList>
    </citation>
    <scope>NUCLEOTIDE SEQUENCE [LARGE SCALE GENOMIC DNA]</scope>
    <source>
        <strain evidence="3">Pr102</strain>
    </source>
</reference>
<feature type="domain" description="SCP" evidence="1">
    <location>
        <begin position="116"/>
        <end position="214"/>
    </location>
</feature>
<dbReference type="HOGENOM" id="CLU_1108909_0_0_1"/>
<evidence type="ECO:0000259" key="1">
    <source>
        <dbReference type="Pfam" id="PF00188"/>
    </source>
</evidence>
<dbReference type="EnsemblProtists" id="Phyra96231">
    <property type="protein sequence ID" value="Phyra96231"/>
    <property type="gene ID" value="Phyra96231"/>
</dbReference>
<dbReference type="VEuPathDB" id="FungiDB:KRP22_4091"/>
<evidence type="ECO:0000313" key="2">
    <source>
        <dbReference type="EnsemblProtists" id="Phyra96231"/>
    </source>
</evidence>
<accession>H3HDK7</accession>
<dbReference type="SUPFAM" id="SSF55797">
    <property type="entry name" value="PR-1-like"/>
    <property type="match status" value="1"/>
</dbReference>
<dbReference type="Proteomes" id="UP000005238">
    <property type="component" value="Unassembled WGS sequence"/>
</dbReference>
<dbReference type="eggNOG" id="ENOG502TCR6">
    <property type="taxonomic scope" value="Eukaryota"/>
</dbReference>